<evidence type="ECO:0000256" key="1">
    <source>
        <dbReference type="SAM" id="MobiDB-lite"/>
    </source>
</evidence>
<proteinExistence type="predicted"/>
<protein>
    <submittedName>
        <fullName evidence="3">Retrotransposon hot spot (RHS) protein</fullName>
    </submittedName>
</protein>
<gene>
    <name evidence="3" type="ORF">Tco025E_00004</name>
</gene>
<feature type="region of interest" description="Disordered" evidence="1">
    <location>
        <begin position="1"/>
        <end position="40"/>
    </location>
</feature>
<dbReference type="InterPro" id="IPR056000">
    <property type="entry name" value="DUF7578"/>
</dbReference>
<comment type="caution">
    <text evidence="3">The sequence shown here is derived from an EMBL/GenBank/DDBJ whole genome shotgun (WGS) entry which is preliminary data.</text>
</comment>
<reference evidence="3 4" key="1">
    <citation type="journal article" date="2018" name="BMC Genomics">
        <title>Genomic comparison of Trypanosoma conorhini and Trypanosoma rangeli to Trypanosoma cruzi strains of high and low virulence.</title>
        <authorList>
            <person name="Bradwell K.R."/>
            <person name="Koparde V.N."/>
            <person name="Matveyev A.V."/>
            <person name="Serrano M.G."/>
            <person name="Alves J.M."/>
            <person name="Parikh H."/>
            <person name="Huang B."/>
            <person name="Lee V."/>
            <person name="Espinosa-Alvarez O."/>
            <person name="Ortiz P.A."/>
            <person name="Costa-Martins A.G."/>
            <person name="Teixeira M.M."/>
            <person name="Buck G.A."/>
        </authorList>
    </citation>
    <scope>NUCLEOTIDE SEQUENCE [LARGE SCALE GENOMIC DNA]</scope>
    <source>
        <strain evidence="3 4">025E</strain>
    </source>
</reference>
<dbReference type="GeneID" id="40313615"/>
<organism evidence="3 4">
    <name type="scientific">Trypanosoma conorhini</name>
    <dbReference type="NCBI Taxonomy" id="83891"/>
    <lineage>
        <taxon>Eukaryota</taxon>
        <taxon>Discoba</taxon>
        <taxon>Euglenozoa</taxon>
        <taxon>Kinetoplastea</taxon>
        <taxon>Metakinetoplastina</taxon>
        <taxon>Trypanosomatida</taxon>
        <taxon>Trypanosomatidae</taxon>
        <taxon>Trypanosoma</taxon>
    </lineage>
</organism>
<dbReference type="RefSeq" id="XP_029232826.1">
    <property type="nucleotide sequence ID" value="XM_029366953.1"/>
</dbReference>
<feature type="domain" description="DUF7578" evidence="2">
    <location>
        <begin position="65"/>
        <end position="101"/>
    </location>
</feature>
<evidence type="ECO:0000313" key="4">
    <source>
        <dbReference type="Proteomes" id="UP000284403"/>
    </source>
</evidence>
<evidence type="ECO:0000259" key="2">
    <source>
        <dbReference type="Pfam" id="PF24466"/>
    </source>
</evidence>
<keyword evidence="4" id="KW-1185">Reference proteome</keyword>
<evidence type="ECO:0000313" key="3">
    <source>
        <dbReference type="EMBL" id="RNF27620.1"/>
    </source>
</evidence>
<sequence length="159" mass="17424">MSEASEESSTSSVSQERRRARPVSGSDGNASLPAARRRRVDAGQQRQWSLYSTVKTVLMAGEVRTSGIKLNYFLCKNFGGEAVIDEDHNVMIEFFFSSPMRTLKTGSFSVEFSTQKNTRLTHCFKIVTSCMTSASSISAIGRTVARELRQILGLTPGGS</sequence>
<accession>A0A3R7LFW7</accession>
<dbReference type="AlphaFoldDB" id="A0A3R7LFW7"/>
<dbReference type="Pfam" id="PF24466">
    <property type="entry name" value="DUF7578"/>
    <property type="match status" value="1"/>
</dbReference>
<name>A0A3R7LFW7_9TRYP</name>
<dbReference type="EMBL" id="MKKU01000001">
    <property type="protein sequence ID" value="RNF27620.1"/>
    <property type="molecule type" value="Genomic_DNA"/>
</dbReference>
<dbReference type="Proteomes" id="UP000284403">
    <property type="component" value="Unassembled WGS sequence"/>
</dbReference>